<evidence type="ECO:0000256" key="1">
    <source>
        <dbReference type="SAM" id="MobiDB-lite"/>
    </source>
</evidence>
<gene>
    <name evidence="2" type="ORF">V6N12_020601</name>
</gene>
<organism evidence="2 3">
    <name type="scientific">Hibiscus sabdariffa</name>
    <name type="common">roselle</name>
    <dbReference type="NCBI Taxonomy" id="183260"/>
    <lineage>
        <taxon>Eukaryota</taxon>
        <taxon>Viridiplantae</taxon>
        <taxon>Streptophyta</taxon>
        <taxon>Embryophyta</taxon>
        <taxon>Tracheophyta</taxon>
        <taxon>Spermatophyta</taxon>
        <taxon>Magnoliopsida</taxon>
        <taxon>eudicotyledons</taxon>
        <taxon>Gunneridae</taxon>
        <taxon>Pentapetalae</taxon>
        <taxon>rosids</taxon>
        <taxon>malvids</taxon>
        <taxon>Malvales</taxon>
        <taxon>Malvaceae</taxon>
        <taxon>Malvoideae</taxon>
        <taxon>Hibiscus</taxon>
    </lineage>
</organism>
<accession>A0ABR2CYL3</accession>
<dbReference type="EMBL" id="JBBPBM010000039">
    <property type="protein sequence ID" value="KAK8526120.1"/>
    <property type="molecule type" value="Genomic_DNA"/>
</dbReference>
<evidence type="ECO:0000313" key="3">
    <source>
        <dbReference type="Proteomes" id="UP001472677"/>
    </source>
</evidence>
<evidence type="ECO:0000313" key="2">
    <source>
        <dbReference type="EMBL" id="KAK8526120.1"/>
    </source>
</evidence>
<reference evidence="2 3" key="1">
    <citation type="journal article" date="2024" name="G3 (Bethesda)">
        <title>Genome assembly of Hibiscus sabdariffa L. provides insights into metabolisms of medicinal natural products.</title>
        <authorList>
            <person name="Kim T."/>
        </authorList>
    </citation>
    <scope>NUCLEOTIDE SEQUENCE [LARGE SCALE GENOMIC DNA]</scope>
    <source>
        <strain evidence="2">TK-2024</strain>
        <tissue evidence="2">Old leaves</tissue>
    </source>
</reference>
<feature type="compositionally biased region" description="Basic and acidic residues" evidence="1">
    <location>
        <begin position="162"/>
        <end position="171"/>
    </location>
</feature>
<proteinExistence type="predicted"/>
<evidence type="ECO:0008006" key="4">
    <source>
        <dbReference type="Google" id="ProtNLM"/>
    </source>
</evidence>
<protein>
    <recommendedName>
        <fullName evidence="4">RNase H type-1 domain-containing protein</fullName>
    </recommendedName>
</protein>
<sequence>MEVEGILRGTSNALPKNTLVDNLCELLVRDCNVIIQCISREQNKTADALAALGRDGSIDVILYEYPLNFLVKLISNDIHATFESPPALSKKAPYSIDTPESHAMPSAPSWVGAMMSSNGGGFRRFILGDGQLSDDRELPQVSGEADDDGGWGSMDKSTNGDGELKMRIWDR</sequence>
<keyword evidence="3" id="KW-1185">Reference proteome</keyword>
<comment type="caution">
    <text evidence="2">The sequence shown here is derived from an EMBL/GenBank/DDBJ whole genome shotgun (WGS) entry which is preliminary data.</text>
</comment>
<dbReference type="Proteomes" id="UP001472677">
    <property type="component" value="Unassembled WGS sequence"/>
</dbReference>
<name>A0ABR2CYL3_9ROSI</name>
<feature type="region of interest" description="Disordered" evidence="1">
    <location>
        <begin position="133"/>
        <end position="171"/>
    </location>
</feature>